<dbReference type="SMART" id="SM00867">
    <property type="entry name" value="YceI"/>
    <property type="match status" value="1"/>
</dbReference>
<dbReference type="InterPro" id="IPR036761">
    <property type="entry name" value="TTHA0802/YceI-like_sf"/>
</dbReference>
<keyword evidence="4" id="KW-1185">Reference proteome</keyword>
<protein>
    <submittedName>
        <fullName evidence="3">YceI family protein</fullName>
    </submittedName>
</protein>
<comment type="caution">
    <text evidence="3">The sequence shown here is derived from an EMBL/GenBank/DDBJ whole genome shotgun (WGS) entry which is preliminary data.</text>
</comment>
<dbReference type="SUPFAM" id="SSF101874">
    <property type="entry name" value="YceI-like"/>
    <property type="match status" value="1"/>
</dbReference>
<gene>
    <name evidence="3" type="ORF">AB0C36_23195</name>
</gene>
<dbReference type="Proteomes" id="UP001551482">
    <property type="component" value="Unassembled WGS sequence"/>
</dbReference>
<comment type="similarity">
    <text evidence="1">Belongs to the UPF0312 family.</text>
</comment>
<organism evidence="3 4">
    <name type="scientific">Streptodolium elevatio</name>
    <dbReference type="NCBI Taxonomy" id="3157996"/>
    <lineage>
        <taxon>Bacteria</taxon>
        <taxon>Bacillati</taxon>
        <taxon>Actinomycetota</taxon>
        <taxon>Actinomycetes</taxon>
        <taxon>Kitasatosporales</taxon>
        <taxon>Streptomycetaceae</taxon>
        <taxon>Streptodolium</taxon>
    </lineage>
</organism>
<dbReference type="Gene3D" id="2.40.128.110">
    <property type="entry name" value="Lipid/polyisoprenoid-binding, YceI-like"/>
    <property type="match status" value="1"/>
</dbReference>
<sequence>MTTAPLRPELASGTWVIDPVHSAVTFSVRHLALAGARGAFGEFSGHITVGDDPLTSEVRAEISIASLNTLNEARDGHLLSPDFFDAANHPTAVFTSTGVVQDTDADYVVKGELTLKGVTKQVELKLTYNGTVTDPQSGAEKAGFSAVTEILRSDFGVGTVITLPNGSLALADKARIELEIEAALTT</sequence>
<dbReference type="PANTHER" id="PTHR34406">
    <property type="entry name" value="PROTEIN YCEI"/>
    <property type="match status" value="1"/>
</dbReference>
<evidence type="ECO:0000256" key="1">
    <source>
        <dbReference type="ARBA" id="ARBA00008812"/>
    </source>
</evidence>
<feature type="domain" description="Lipid/polyisoprenoid-binding YceI-like" evidence="2">
    <location>
        <begin position="14"/>
        <end position="183"/>
    </location>
</feature>
<accession>A0ABV3DKZ4</accession>
<dbReference type="RefSeq" id="WP_358356886.1">
    <property type="nucleotide sequence ID" value="NZ_JBEZFP010000062.1"/>
</dbReference>
<evidence type="ECO:0000259" key="2">
    <source>
        <dbReference type="SMART" id="SM00867"/>
    </source>
</evidence>
<dbReference type="EMBL" id="JBEZFP010000062">
    <property type="protein sequence ID" value="MEU8136403.1"/>
    <property type="molecule type" value="Genomic_DNA"/>
</dbReference>
<proteinExistence type="inferred from homology"/>
<reference evidence="3 4" key="1">
    <citation type="submission" date="2024-06" db="EMBL/GenBank/DDBJ databases">
        <title>The Natural Products Discovery Center: Release of the First 8490 Sequenced Strains for Exploring Actinobacteria Biosynthetic Diversity.</title>
        <authorList>
            <person name="Kalkreuter E."/>
            <person name="Kautsar S.A."/>
            <person name="Yang D."/>
            <person name="Bader C.D."/>
            <person name="Teijaro C.N."/>
            <person name="Fluegel L."/>
            <person name="Davis C.M."/>
            <person name="Simpson J.R."/>
            <person name="Lauterbach L."/>
            <person name="Steele A.D."/>
            <person name="Gui C."/>
            <person name="Meng S."/>
            <person name="Li G."/>
            <person name="Viehrig K."/>
            <person name="Ye F."/>
            <person name="Su P."/>
            <person name="Kiefer A.F."/>
            <person name="Nichols A."/>
            <person name="Cepeda A.J."/>
            <person name="Yan W."/>
            <person name="Fan B."/>
            <person name="Jiang Y."/>
            <person name="Adhikari A."/>
            <person name="Zheng C.-J."/>
            <person name="Schuster L."/>
            <person name="Cowan T.M."/>
            <person name="Smanski M.J."/>
            <person name="Chevrette M.G."/>
            <person name="De Carvalho L.P.S."/>
            <person name="Shen B."/>
        </authorList>
    </citation>
    <scope>NUCLEOTIDE SEQUENCE [LARGE SCALE GENOMIC DNA]</scope>
    <source>
        <strain evidence="3 4">NPDC048946</strain>
    </source>
</reference>
<dbReference type="PANTHER" id="PTHR34406:SF1">
    <property type="entry name" value="PROTEIN YCEI"/>
    <property type="match status" value="1"/>
</dbReference>
<name>A0ABV3DKZ4_9ACTN</name>
<dbReference type="Pfam" id="PF04264">
    <property type="entry name" value="YceI"/>
    <property type="match status" value="1"/>
</dbReference>
<evidence type="ECO:0000313" key="4">
    <source>
        <dbReference type="Proteomes" id="UP001551482"/>
    </source>
</evidence>
<dbReference type="InterPro" id="IPR007372">
    <property type="entry name" value="Lipid/polyisoprenoid-bd_YceI"/>
</dbReference>
<evidence type="ECO:0000313" key="3">
    <source>
        <dbReference type="EMBL" id="MEU8136403.1"/>
    </source>
</evidence>